<accession>A0A5N4AYB0</accession>
<comment type="caution">
    <text evidence="2">The sequence shown here is derived from an EMBL/GenBank/DDBJ whole genome shotgun (WGS) entry which is preliminary data.</text>
</comment>
<evidence type="ECO:0000256" key="1">
    <source>
        <dbReference type="SAM" id="MobiDB-lite"/>
    </source>
</evidence>
<dbReference type="InParanoid" id="A0A5N4AYB0"/>
<dbReference type="EMBL" id="VVIM01000002">
    <property type="protein sequence ID" value="KAB0802324.1"/>
    <property type="molecule type" value="Genomic_DNA"/>
</dbReference>
<evidence type="ECO:0000313" key="3">
    <source>
        <dbReference type="Proteomes" id="UP000327044"/>
    </source>
</evidence>
<gene>
    <name evidence="2" type="ORF">PPYR_04510</name>
</gene>
<proteinExistence type="predicted"/>
<protein>
    <submittedName>
        <fullName evidence="2">Uncharacterized protein</fullName>
    </submittedName>
</protein>
<sequence length="97" mass="10357">GLLTSFVNDFSLISSSTTRFRYGRINTVLTGPLLYGTEEGADPPTARDEGIPPKTTCPDLHQLATTVVGKVSTVADVEPNPSGRPIRMPKSSLLKCP</sequence>
<name>A0A5N4AYB0_PHOPY</name>
<dbReference type="Proteomes" id="UP000327044">
    <property type="component" value="Unassembled WGS sequence"/>
</dbReference>
<organism evidence="2 3">
    <name type="scientific">Photinus pyralis</name>
    <name type="common">Common eastern firefly</name>
    <name type="synonym">Lampyris pyralis</name>
    <dbReference type="NCBI Taxonomy" id="7054"/>
    <lineage>
        <taxon>Eukaryota</taxon>
        <taxon>Metazoa</taxon>
        <taxon>Ecdysozoa</taxon>
        <taxon>Arthropoda</taxon>
        <taxon>Hexapoda</taxon>
        <taxon>Insecta</taxon>
        <taxon>Pterygota</taxon>
        <taxon>Neoptera</taxon>
        <taxon>Endopterygota</taxon>
        <taxon>Coleoptera</taxon>
        <taxon>Polyphaga</taxon>
        <taxon>Elateriformia</taxon>
        <taxon>Elateroidea</taxon>
        <taxon>Lampyridae</taxon>
        <taxon>Lampyrinae</taxon>
        <taxon>Photinus</taxon>
    </lineage>
</organism>
<feature type="region of interest" description="Disordered" evidence="1">
    <location>
        <begin position="75"/>
        <end position="97"/>
    </location>
</feature>
<feature type="non-terminal residue" evidence="2">
    <location>
        <position position="1"/>
    </location>
</feature>
<reference evidence="2 3" key="1">
    <citation type="journal article" date="2018" name="Elife">
        <title>Firefly genomes illuminate parallel origins of bioluminescence in beetles.</title>
        <authorList>
            <person name="Fallon T.R."/>
            <person name="Lower S.E."/>
            <person name="Chang C.H."/>
            <person name="Bessho-Uehara M."/>
            <person name="Martin G.J."/>
            <person name="Bewick A.J."/>
            <person name="Behringer M."/>
            <person name="Debat H.J."/>
            <person name="Wong I."/>
            <person name="Day J.C."/>
            <person name="Suvorov A."/>
            <person name="Silva C.J."/>
            <person name="Stanger-Hall K.F."/>
            <person name="Hall D.W."/>
            <person name="Schmitz R.J."/>
            <person name="Nelson D.R."/>
            <person name="Lewis S.M."/>
            <person name="Shigenobu S."/>
            <person name="Bybee S.M."/>
            <person name="Larracuente A.M."/>
            <person name="Oba Y."/>
            <person name="Weng J.K."/>
        </authorList>
    </citation>
    <scope>NUCLEOTIDE SEQUENCE [LARGE SCALE GENOMIC DNA]</scope>
    <source>
        <strain evidence="2">1611_PpyrPB1</strain>
        <tissue evidence="2">Whole body</tissue>
    </source>
</reference>
<evidence type="ECO:0000313" key="2">
    <source>
        <dbReference type="EMBL" id="KAB0802324.1"/>
    </source>
</evidence>
<dbReference type="AlphaFoldDB" id="A0A5N4AYB0"/>
<keyword evidence="3" id="KW-1185">Reference proteome</keyword>